<keyword evidence="2 6" id="KW-0645">Protease</keyword>
<reference evidence="9" key="1">
    <citation type="journal article" date="2021" name="New Phytol.">
        <title>Evolutionary innovations through gain and loss of genes in the ectomycorrhizal Boletales.</title>
        <authorList>
            <person name="Wu G."/>
            <person name="Miyauchi S."/>
            <person name="Morin E."/>
            <person name="Kuo A."/>
            <person name="Drula E."/>
            <person name="Varga T."/>
            <person name="Kohler A."/>
            <person name="Feng B."/>
            <person name="Cao Y."/>
            <person name="Lipzen A."/>
            <person name="Daum C."/>
            <person name="Hundley H."/>
            <person name="Pangilinan J."/>
            <person name="Johnson J."/>
            <person name="Barry K."/>
            <person name="LaButti K."/>
            <person name="Ng V."/>
            <person name="Ahrendt S."/>
            <person name="Min B."/>
            <person name="Choi I.G."/>
            <person name="Park H."/>
            <person name="Plett J.M."/>
            <person name="Magnuson J."/>
            <person name="Spatafora J.W."/>
            <person name="Nagy L.G."/>
            <person name="Henrissat B."/>
            <person name="Grigoriev I.V."/>
            <person name="Yang Z.L."/>
            <person name="Xu J."/>
            <person name="Martin F.M."/>
        </authorList>
    </citation>
    <scope>NUCLEOTIDE SEQUENCE</scope>
    <source>
        <strain evidence="9">KKN 215</strain>
    </source>
</reference>
<dbReference type="PRINTS" id="PR00792">
    <property type="entry name" value="PEPSIN"/>
</dbReference>
<evidence type="ECO:0000256" key="1">
    <source>
        <dbReference type="ARBA" id="ARBA00007447"/>
    </source>
</evidence>
<dbReference type="InterPro" id="IPR034163">
    <property type="entry name" value="Aspergillopepsin-like_cat_dom"/>
</dbReference>
<dbReference type="Proteomes" id="UP000813824">
    <property type="component" value="Unassembled WGS sequence"/>
</dbReference>
<dbReference type="InterPro" id="IPR001461">
    <property type="entry name" value="Aspartic_peptidase_A1"/>
</dbReference>
<dbReference type="AlphaFoldDB" id="A0A8K0XNA8"/>
<dbReference type="OrthoDB" id="2747330at2759"/>
<comment type="similarity">
    <text evidence="1 6">Belongs to the peptidase A1 family.</text>
</comment>
<evidence type="ECO:0000256" key="5">
    <source>
        <dbReference type="PIRSR" id="PIRSR601461-1"/>
    </source>
</evidence>
<dbReference type="InterPro" id="IPR033121">
    <property type="entry name" value="PEPTIDASE_A1"/>
</dbReference>
<feature type="domain" description="Peptidase A1" evidence="8">
    <location>
        <begin position="303"/>
        <end position="615"/>
    </location>
</feature>
<feature type="region of interest" description="Disordered" evidence="7">
    <location>
        <begin position="12"/>
        <end position="210"/>
    </location>
</feature>
<dbReference type="PANTHER" id="PTHR47966">
    <property type="entry name" value="BETA-SITE APP-CLEAVING ENZYME, ISOFORM A-RELATED"/>
    <property type="match status" value="1"/>
</dbReference>
<evidence type="ECO:0000256" key="4">
    <source>
        <dbReference type="ARBA" id="ARBA00022801"/>
    </source>
</evidence>
<comment type="caution">
    <text evidence="9">The sequence shown here is derived from an EMBL/GenBank/DDBJ whole genome shotgun (WGS) entry which is preliminary data.</text>
</comment>
<evidence type="ECO:0000313" key="9">
    <source>
        <dbReference type="EMBL" id="KAH8096578.1"/>
    </source>
</evidence>
<organism evidence="9 10">
    <name type="scientific">Cristinia sonorae</name>
    <dbReference type="NCBI Taxonomy" id="1940300"/>
    <lineage>
        <taxon>Eukaryota</taxon>
        <taxon>Fungi</taxon>
        <taxon>Dikarya</taxon>
        <taxon>Basidiomycota</taxon>
        <taxon>Agaricomycotina</taxon>
        <taxon>Agaricomycetes</taxon>
        <taxon>Agaricomycetidae</taxon>
        <taxon>Agaricales</taxon>
        <taxon>Pleurotineae</taxon>
        <taxon>Stephanosporaceae</taxon>
        <taxon>Cristinia</taxon>
    </lineage>
</organism>
<keyword evidence="4 6" id="KW-0378">Hydrolase</keyword>
<dbReference type="FunFam" id="2.40.70.10:FF:000026">
    <property type="entry name" value="Endothiapepsin"/>
    <property type="match status" value="1"/>
</dbReference>
<name>A0A8K0XNA8_9AGAR</name>
<dbReference type="CDD" id="cd06097">
    <property type="entry name" value="Aspergillopepsin_like"/>
    <property type="match status" value="1"/>
</dbReference>
<keyword evidence="10" id="KW-1185">Reference proteome</keyword>
<feature type="compositionally biased region" description="Pro residues" evidence="7">
    <location>
        <begin position="46"/>
        <end position="58"/>
    </location>
</feature>
<feature type="compositionally biased region" description="Polar residues" evidence="7">
    <location>
        <begin position="23"/>
        <end position="45"/>
    </location>
</feature>
<dbReference type="GO" id="GO:0006508">
    <property type="term" value="P:proteolysis"/>
    <property type="evidence" value="ECO:0007669"/>
    <property type="project" value="UniProtKB-KW"/>
</dbReference>
<dbReference type="GO" id="GO:0004190">
    <property type="term" value="F:aspartic-type endopeptidase activity"/>
    <property type="evidence" value="ECO:0007669"/>
    <property type="project" value="UniProtKB-KW"/>
</dbReference>
<evidence type="ECO:0000256" key="6">
    <source>
        <dbReference type="RuleBase" id="RU000454"/>
    </source>
</evidence>
<dbReference type="Gene3D" id="2.40.70.10">
    <property type="entry name" value="Acid Proteases"/>
    <property type="match status" value="2"/>
</dbReference>
<accession>A0A8K0XNA8</accession>
<dbReference type="InterPro" id="IPR001969">
    <property type="entry name" value="Aspartic_peptidase_AS"/>
</dbReference>
<evidence type="ECO:0000259" key="8">
    <source>
        <dbReference type="PROSITE" id="PS51767"/>
    </source>
</evidence>
<keyword evidence="3 6" id="KW-0064">Aspartyl protease</keyword>
<sequence>MDIIESVIERAVSEYTHKHSHSHQQAPAPQNSTQDDYYPGPSQQRAPPPDSRYGPPPSGYSSETRRESGYYESQEDRYGRQDEGYERPDDRYGRPGVDHDRYGRSEERYEREDDGYGRTEERYGRSEDRYERPNDGYGRSEDRYERTEDRYDDRYGRPDDRYERRDYDERRYQPPPPEPPVNYSSRPGQYDERPPRDTYNEPRDAYEAPRTRYDQYSSEAYAPPSQTRGLHQLVRPAKYPTKHHRPSFYAAYARAARRYSFEATKWSGFAKRGGSVVKVRSRHDKEADHEVPAEGIQNGASEYVVRVQVGNPGVVLHLDFDTGSSDLWVWSSELAGASNYNVHAIYDPRVSSTARKVHGYRWQISYGDGSSASGDVYTDYITVAGVTVPNQSVELANELSPSFLQDGGNDGLLGLAWPNLNTVQPRPVKTPVQNMMEQGLIEQPLFTVKLSRENEPGFYSFGYIDHSVTSYPISYTPVDNSQGFWQVPSTYWAINGQGRERPNNTAILDTGTTLCLVSDDVLEHIYHQIQGATYDDHHGGWKYPSNARIPQVQLSVGDILYTIAAEDFEFGNAGDGYILGGFQSRGDLEYDIFGDVFLKNVYAIFNQGEKTVGLAQRED</sequence>
<dbReference type="SUPFAM" id="SSF50630">
    <property type="entry name" value="Acid proteases"/>
    <property type="match status" value="1"/>
</dbReference>
<evidence type="ECO:0000256" key="7">
    <source>
        <dbReference type="SAM" id="MobiDB-lite"/>
    </source>
</evidence>
<gene>
    <name evidence="9" type="ORF">BXZ70DRAFT_945188</name>
</gene>
<feature type="active site" evidence="5">
    <location>
        <position position="509"/>
    </location>
</feature>
<proteinExistence type="inferred from homology"/>
<feature type="compositionally biased region" description="Basic and acidic residues" evidence="7">
    <location>
        <begin position="63"/>
        <end position="172"/>
    </location>
</feature>
<feature type="compositionally biased region" description="Basic and acidic residues" evidence="7">
    <location>
        <begin position="189"/>
        <end position="210"/>
    </location>
</feature>
<protein>
    <submittedName>
        <fullName evidence="9">Aspartic peptidase domain-containing protein</fullName>
    </submittedName>
</protein>
<dbReference type="Pfam" id="PF00026">
    <property type="entry name" value="Asp"/>
    <property type="match status" value="1"/>
</dbReference>
<dbReference type="InterPro" id="IPR021109">
    <property type="entry name" value="Peptidase_aspartic_dom_sf"/>
</dbReference>
<evidence type="ECO:0000313" key="10">
    <source>
        <dbReference type="Proteomes" id="UP000813824"/>
    </source>
</evidence>
<evidence type="ECO:0000256" key="3">
    <source>
        <dbReference type="ARBA" id="ARBA00022750"/>
    </source>
</evidence>
<dbReference type="PROSITE" id="PS51767">
    <property type="entry name" value="PEPTIDASE_A1"/>
    <property type="match status" value="1"/>
</dbReference>
<dbReference type="PANTHER" id="PTHR47966:SF1">
    <property type="entry name" value="ASPARTYL PROTEINASE"/>
    <property type="match status" value="1"/>
</dbReference>
<dbReference type="PROSITE" id="PS00141">
    <property type="entry name" value="ASP_PROTEASE"/>
    <property type="match status" value="2"/>
</dbReference>
<dbReference type="EMBL" id="JAEVFJ010000023">
    <property type="protein sequence ID" value="KAH8096578.1"/>
    <property type="molecule type" value="Genomic_DNA"/>
</dbReference>
<evidence type="ECO:0000256" key="2">
    <source>
        <dbReference type="ARBA" id="ARBA00022670"/>
    </source>
</evidence>
<feature type="active site" evidence="5">
    <location>
        <position position="321"/>
    </location>
</feature>